<evidence type="ECO:0000256" key="1">
    <source>
        <dbReference type="SAM" id="MobiDB-lite"/>
    </source>
</evidence>
<reference evidence="2 3" key="1">
    <citation type="journal article" date="2020" name="Nat. Food">
        <title>A phased Vanilla planifolia genome enables genetic improvement of flavour and production.</title>
        <authorList>
            <person name="Hasing T."/>
            <person name="Tang H."/>
            <person name="Brym M."/>
            <person name="Khazi F."/>
            <person name="Huang T."/>
            <person name="Chambers A.H."/>
        </authorList>
    </citation>
    <scope>NUCLEOTIDE SEQUENCE [LARGE SCALE GENOMIC DNA]</scope>
    <source>
        <tissue evidence="2">Leaf</tissue>
    </source>
</reference>
<accession>A0A835RQE5</accession>
<dbReference type="Proteomes" id="UP000639772">
    <property type="component" value="Chromosome 3"/>
</dbReference>
<evidence type="ECO:0000313" key="2">
    <source>
        <dbReference type="EMBL" id="KAG0490338.1"/>
    </source>
</evidence>
<feature type="region of interest" description="Disordered" evidence="1">
    <location>
        <begin position="13"/>
        <end position="66"/>
    </location>
</feature>
<name>A0A835RQE5_VANPL</name>
<dbReference type="AlphaFoldDB" id="A0A835RQE5"/>
<protein>
    <submittedName>
        <fullName evidence="2">Uncharacterized protein</fullName>
    </submittedName>
</protein>
<evidence type="ECO:0000313" key="3">
    <source>
        <dbReference type="Proteomes" id="UP000639772"/>
    </source>
</evidence>
<dbReference type="EMBL" id="JADCNM010000003">
    <property type="protein sequence ID" value="KAG0490338.1"/>
    <property type="molecule type" value="Genomic_DNA"/>
</dbReference>
<comment type="caution">
    <text evidence="2">The sequence shown here is derived from an EMBL/GenBank/DDBJ whole genome shotgun (WGS) entry which is preliminary data.</text>
</comment>
<organism evidence="2 3">
    <name type="scientific">Vanilla planifolia</name>
    <name type="common">Vanilla</name>
    <dbReference type="NCBI Taxonomy" id="51239"/>
    <lineage>
        <taxon>Eukaryota</taxon>
        <taxon>Viridiplantae</taxon>
        <taxon>Streptophyta</taxon>
        <taxon>Embryophyta</taxon>
        <taxon>Tracheophyta</taxon>
        <taxon>Spermatophyta</taxon>
        <taxon>Magnoliopsida</taxon>
        <taxon>Liliopsida</taxon>
        <taxon>Asparagales</taxon>
        <taxon>Orchidaceae</taxon>
        <taxon>Vanilloideae</taxon>
        <taxon>Vanilleae</taxon>
        <taxon>Vanilla</taxon>
    </lineage>
</organism>
<sequence length="66" mass="6921">MVQDHLRGVVIVDEDGGRAESSSWATRGLAPPHQGREVNARQHGMSPQASRGAPSGGDILISGVNF</sequence>
<gene>
    <name evidence="2" type="ORF">HPP92_007201</name>
</gene>
<proteinExistence type="predicted"/>